<dbReference type="Pfam" id="PF17957">
    <property type="entry name" value="Big_7"/>
    <property type="match status" value="1"/>
</dbReference>
<dbReference type="PROSITE" id="PS51257">
    <property type="entry name" value="PROKAR_LIPOPROTEIN"/>
    <property type="match status" value="1"/>
</dbReference>
<keyword evidence="12" id="KW-1185">Reference proteome</keyword>
<keyword evidence="4" id="KW-0378">Hydrolase</keyword>
<keyword evidence="7" id="KW-0119">Carbohydrate metabolism</keyword>
<evidence type="ECO:0000256" key="8">
    <source>
        <dbReference type="SAM" id="MobiDB-lite"/>
    </source>
</evidence>
<dbReference type="InterPro" id="IPR036966">
    <property type="entry name" value="CBM3_sf"/>
</dbReference>
<proteinExistence type="inferred from homology"/>
<feature type="chain" id="PRO_5040867203" description="cellulase" evidence="9">
    <location>
        <begin position="18"/>
        <end position="639"/>
    </location>
</feature>
<feature type="domain" description="CBM3" evidence="10">
    <location>
        <begin position="487"/>
        <end position="639"/>
    </location>
</feature>
<dbReference type="GO" id="GO:0030245">
    <property type="term" value="P:cellulose catabolic process"/>
    <property type="evidence" value="ECO:0007669"/>
    <property type="project" value="UniProtKB-KW"/>
</dbReference>
<dbReference type="EC" id="3.2.1.4" evidence="3"/>
<dbReference type="SUPFAM" id="SSF48208">
    <property type="entry name" value="Six-hairpin glycosidases"/>
    <property type="match status" value="1"/>
</dbReference>
<dbReference type="Gene3D" id="1.50.10.10">
    <property type="match status" value="1"/>
</dbReference>
<comment type="similarity">
    <text evidence="2">Belongs to the glycosyl hydrolase 8 (cellulase D) family.</text>
</comment>
<feature type="region of interest" description="Disordered" evidence="8">
    <location>
        <begin position="376"/>
        <end position="400"/>
    </location>
</feature>
<dbReference type="Pfam" id="PF01270">
    <property type="entry name" value="Glyco_hydro_8"/>
    <property type="match status" value="1"/>
</dbReference>
<dbReference type="AlphaFoldDB" id="A0A9X4ASR8"/>
<name>A0A9X4ASR8_9BACT</name>
<dbReference type="Proteomes" id="UP001151081">
    <property type="component" value="Unassembled WGS sequence"/>
</dbReference>
<dbReference type="InterPro" id="IPR002037">
    <property type="entry name" value="Glyco_hydro_8"/>
</dbReference>
<evidence type="ECO:0000313" key="11">
    <source>
        <dbReference type="EMBL" id="MDC3981472.1"/>
    </source>
</evidence>
<sequence>MKTNRALFHLVTCSLLAATTAIGCGDMDATELDEDVWEAESLLMAPSQADADSAINSAYSAWKTKYVTSSGAGGFLRVQRPENANDTVSEGIAYGMILAAYLGDKPTFDGLWSYAKSHLDGNGLMHWQINASNSVIGWNAATDSDEDMALALIVAEKAWGAAYGVEAKTLLGRILQHEVESGTNVLKPGDAWGGSSVTNPSYFAPGYYRAFKAYTGDARWESVAASCYQIIANLNASTGAGNTGLLPDWTTAAGGQASGMGFDYRYDAARVPWRLAVDAVWYGTPQAIAQLDKLNTFWKGVGVGNIKDGYTVSGNLIGQWHNATFVGMAAAGAAVSPDAAFKAAMWNETKNFQSENYYNDSLRVLALLFMGDRMPNPVGGSTPPPSQNAAPSVSVTAPSNGGSFTTPASISIQATASDSDGTVSKVEFFAGAVKLGEDTTAPYAYTWSNVAAGSYAITAKATDNAGATTTSSVVAVTVNDPGQPPVGGGSLSVQYRAGDTNASDNQIRPHLNIVNTGASSVPLSELKIRYWYTSDGANGQQSACDYAVVGSSNVTRQFSAVSPARTGADTYAEVGFTAAAGSVPAGGQSGEIQLRFNKDNWSNYNEANDYSCDPAKTSFANHTKVTLYRNGALVWGTEP</sequence>
<dbReference type="Gene3D" id="2.60.40.10">
    <property type="entry name" value="Immunoglobulins"/>
    <property type="match status" value="1"/>
</dbReference>
<reference evidence="11 12" key="1">
    <citation type="submission" date="2021-04" db="EMBL/GenBank/DDBJ databases">
        <title>Genome analysis of Polyangium sp.</title>
        <authorList>
            <person name="Li Y."/>
            <person name="Wang J."/>
        </authorList>
    </citation>
    <scope>NUCLEOTIDE SEQUENCE [LARGE SCALE GENOMIC DNA]</scope>
    <source>
        <strain evidence="11 12">SDU14</strain>
    </source>
</reference>
<evidence type="ECO:0000313" key="12">
    <source>
        <dbReference type="Proteomes" id="UP001151081"/>
    </source>
</evidence>
<dbReference type="PROSITE" id="PS51172">
    <property type="entry name" value="CBM3"/>
    <property type="match status" value="1"/>
</dbReference>
<evidence type="ECO:0000256" key="4">
    <source>
        <dbReference type="ARBA" id="ARBA00022801"/>
    </source>
</evidence>
<dbReference type="GO" id="GO:0030248">
    <property type="term" value="F:cellulose binding"/>
    <property type="evidence" value="ECO:0007669"/>
    <property type="project" value="InterPro"/>
</dbReference>
<feature type="compositionally biased region" description="Polar residues" evidence="8">
    <location>
        <begin position="387"/>
        <end position="400"/>
    </location>
</feature>
<keyword evidence="5" id="KW-0136">Cellulose degradation</keyword>
<dbReference type="InterPro" id="IPR008965">
    <property type="entry name" value="CBM2/CBM3_carb-bd_dom_sf"/>
</dbReference>
<dbReference type="EMBL" id="JAGTJJ010000005">
    <property type="protein sequence ID" value="MDC3981472.1"/>
    <property type="molecule type" value="Genomic_DNA"/>
</dbReference>
<comment type="catalytic activity">
    <reaction evidence="1">
        <text>Endohydrolysis of (1-&gt;4)-beta-D-glucosidic linkages in cellulose, lichenin and cereal beta-D-glucans.</text>
        <dbReference type="EC" id="3.2.1.4"/>
    </reaction>
</comment>
<dbReference type="SUPFAM" id="SSF49384">
    <property type="entry name" value="Carbohydrate-binding domain"/>
    <property type="match status" value="1"/>
</dbReference>
<evidence type="ECO:0000256" key="7">
    <source>
        <dbReference type="ARBA" id="ARBA00023326"/>
    </source>
</evidence>
<keyword evidence="9" id="KW-0732">Signal</keyword>
<evidence type="ECO:0000256" key="2">
    <source>
        <dbReference type="ARBA" id="ARBA00009209"/>
    </source>
</evidence>
<evidence type="ECO:0000259" key="10">
    <source>
        <dbReference type="PROSITE" id="PS51172"/>
    </source>
</evidence>
<dbReference type="SMART" id="SM01067">
    <property type="entry name" value="CBM_3"/>
    <property type="match status" value="1"/>
</dbReference>
<organism evidence="11 12">
    <name type="scientific">Polyangium jinanense</name>
    <dbReference type="NCBI Taxonomy" id="2829994"/>
    <lineage>
        <taxon>Bacteria</taxon>
        <taxon>Pseudomonadati</taxon>
        <taxon>Myxococcota</taxon>
        <taxon>Polyangia</taxon>
        <taxon>Polyangiales</taxon>
        <taxon>Polyangiaceae</taxon>
        <taxon>Polyangium</taxon>
    </lineage>
</organism>
<evidence type="ECO:0000256" key="9">
    <source>
        <dbReference type="SAM" id="SignalP"/>
    </source>
</evidence>
<dbReference type="Gene3D" id="2.60.40.710">
    <property type="entry name" value="Endoglucanase-like"/>
    <property type="match status" value="1"/>
</dbReference>
<dbReference type="InterPro" id="IPR001956">
    <property type="entry name" value="CBM3"/>
</dbReference>
<dbReference type="Pfam" id="PF00942">
    <property type="entry name" value="CBM_3"/>
    <property type="match status" value="1"/>
</dbReference>
<feature type="signal peptide" evidence="9">
    <location>
        <begin position="1"/>
        <end position="17"/>
    </location>
</feature>
<dbReference type="GO" id="GO:0008810">
    <property type="term" value="F:cellulase activity"/>
    <property type="evidence" value="ECO:0007669"/>
    <property type="project" value="UniProtKB-EC"/>
</dbReference>
<evidence type="ECO:0000256" key="6">
    <source>
        <dbReference type="ARBA" id="ARBA00023295"/>
    </source>
</evidence>
<dbReference type="PRINTS" id="PR00735">
    <property type="entry name" value="GLHYDRLASE8"/>
</dbReference>
<keyword evidence="7" id="KW-0624">Polysaccharide degradation</keyword>
<evidence type="ECO:0000256" key="1">
    <source>
        <dbReference type="ARBA" id="ARBA00000966"/>
    </source>
</evidence>
<dbReference type="InterPro" id="IPR013783">
    <property type="entry name" value="Ig-like_fold"/>
</dbReference>
<keyword evidence="6" id="KW-0326">Glycosidase</keyword>
<dbReference type="InterPro" id="IPR008928">
    <property type="entry name" value="6-hairpin_glycosidase_sf"/>
</dbReference>
<comment type="caution">
    <text evidence="11">The sequence shown here is derived from an EMBL/GenBank/DDBJ whole genome shotgun (WGS) entry which is preliminary data.</text>
</comment>
<evidence type="ECO:0000256" key="5">
    <source>
        <dbReference type="ARBA" id="ARBA00023001"/>
    </source>
</evidence>
<dbReference type="InterPro" id="IPR012341">
    <property type="entry name" value="6hp_glycosidase-like_sf"/>
</dbReference>
<gene>
    <name evidence="11" type="ORF">KEG57_13245</name>
</gene>
<evidence type="ECO:0000256" key="3">
    <source>
        <dbReference type="ARBA" id="ARBA00012601"/>
    </source>
</evidence>
<protein>
    <recommendedName>
        <fullName evidence="3">cellulase</fullName>
        <ecNumber evidence="3">3.2.1.4</ecNumber>
    </recommendedName>
</protein>
<dbReference type="RefSeq" id="WP_272420140.1">
    <property type="nucleotide sequence ID" value="NZ_JAGTJJ010000005.1"/>
</dbReference>
<accession>A0A9X4ASR8</accession>